<gene>
    <name evidence="1" type="ORF">C5615_09730</name>
</gene>
<reference evidence="1 2" key="1">
    <citation type="submission" date="2018-02" db="EMBL/GenBank/DDBJ databases">
        <title>Draft genome sequencing of Burkholderia cepacia Y14-15.</title>
        <authorList>
            <person name="Zheng B.-X."/>
        </authorList>
    </citation>
    <scope>NUCLEOTIDE SEQUENCE [LARGE SCALE GENOMIC DNA]</scope>
    <source>
        <strain evidence="1 2">Y14-15</strain>
    </source>
</reference>
<evidence type="ECO:0000313" key="2">
    <source>
        <dbReference type="Proteomes" id="UP000238206"/>
    </source>
</evidence>
<dbReference type="RefSeq" id="WP_105390511.1">
    <property type="nucleotide sequence ID" value="NZ_PUIQ01000009.1"/>
</dbReference>
<dbReference type="Gene3D" id="3.30.2220.20">
    <property type="entry name" value="Phage tail assembly chaperone gp13-like"/>
    <property type="match status" value="1"/>
</dbReference>
<organism evidence="1 2">
    <name type="scientific">Burkholderia cepacia</name>
    <name type="common">Pseudomonas cepacia</name>
    <dbReference type="NCBI Taxonomy" id="292"/>
    <lineage>
        <taxon>Bacteria</taxon>
        <taxon>Pseudomonadati</taxon>
        <taxon>Pseudomonadota</taxon>
        <taxon>Betaproteobacteria</taxon>
        <taxon>Burkholderiales</taxon>
        <taxon>Burkholderiaceae</taxon>
        <taxon>Burkholderia</taxon>
        <taxon>Burkholderia cepacia complex</taxon>
    </lineage>
</organism>
<dbReference type="InterPro" id="IPR038556">
    <property type="entry name" value="TAC_Gp13-like_sf"/>
</dbReference>
<comment type="caution">
    <text evidence="1">The sequence shown here is derived from an EMBL/GenBank/DDBJ whole genome shotgun (WGS) entry which is preliminary data.</text>
</comment>
<evidence type="ECO:0000313" key="1">
    <source>
        <dbReference type="EMBL" id="PQP19710.1"/>
    </source>
</evidence>
<sequence length="119" mass="12468">MVLNREQILGALDLKNEPVEVPEWGGQVLVSVMSGAARDALMDTLATPQSSSRFQGVMIASTVVDEAGKPVFSADDVEALTQKNPDVMARVVAVAMRLNGIGTKAITDAEKNSEAAPSA</sequence>
<dbReference type="Proteomes" id="UP000238206">
    <property type="component" value="Unassembled WGS sequence"/>
</dbReference>
<name>A0A2S8IY41_BURCE</name>
<evidence type="ECO:0008006" key="3">
    <source>
        <dbReference type="Google" id="ProtNLM"/>
    </source>
</evidence>
<dbReference type="EMBL" id="PUIQ01000009">
    <property type="protein sequence ID" value="PQP19710.1"/>
    <property type="molecule type" value="Genomic_DNA"/>
</dbReference>
<dbReference type="AlphaFoldDB" id="A0A2S8IY41"/>
<protein>
    <recommendedName>
        <fullName evidence="3">Phage tail protein</fullName>
    </recommendedName>
</protein>
<proteinExistence type="predicted"/>
<accession>A0A2S8IY41</accession>